<dbReference type="EMBL" id="JAVYJV010000010">
    <property type="protein sequence ID" value="KAK4360269.1"/>
    <property type="molecule type" value="Genomic_DNA"/>
</dbReference>
<evidence type="ECO:0000256" key="2">
    <source>
        <dbReference type="ARBA" id="ARBA00022737"/>
    </source>
</evidence>
<name>A0AAE1RX21_9SOLA</name>
<dbReference type="GO" id="GO:2000001">
    <property type="term" value="P:regulation of DNA damage checkpoint"/>
    <property type="evidence" value="ECO:0007669"/>
    <property type="project" value="TreeGrafter"/>
</dbReference>
<dbReference type="PANTHER" id="PTHR14773">
    <property type="entry name" value="WD REPEAT-CONTAINING PROTEIN 76"/>
    <property type="match status" value="1"/>
</dbReference>
<reference evidence="3" key="1">
    <citation type="submission" date="2023-12" db="EMBL/GenBank/DDBJ databases">
        <title>Genome assembly of Anisodus tanguticus.</title>
        <authorList>
            <person name="Wang Y.-J."/>
        </authorList>
    </citation>
    <scope>NUCLEOTIDE SEQUENCE</scope>
    <source>
        <strain evidence="3">KB-2021</strain>
        <tissue evidence="3">Leaf</tissue>
    </source>
</reference>
<evidence type="ECO:0000313" key="4">
    <source>
        <dbReference type="Proteomes" id="UP001291623"/>
    </source>
</evidence>
<dbReference type="PANTHER" id="PTHR14773:SF0">
    <property type="entry name" value="WD REPEAT-CONTAINING PROTEIN 76"/>
    <property type="match status" value="1"/>
</dbReference>
<keyword evidence="4" id="KW-1185">Reference proteome</keyword>
<organism evidence="3 4">
    <name type="scientific">Anisodus tanguticus</name>
    <dbReference type="NCBI Taxonomy" id="243964"/>
    <lineage>
        <taxon>Eukaryota</taxon>
        <taxon>Viridiplantae</taxon>
        <taxon>Streptophyta</taxon>
        <taxon>Embryophyta</taxon>
        <taxon>Tracheophyta</taxon>
        <taxon>Spermatophyta</taxon>
        <taxon>Magnoliopsida</taxon>
        <taxon>eudicotyledons</taxon>
        <taxon>Gunneridae</taxon>
        <taxon>Pentapetalae</taxon>
        <taxon>asterids</taxon>
        <taxon>lamiids</taxon>
        <taxon>Solanales</taxon>
        <taxon>Solanaceae</taxon>
        <taxon>Solanoideae</taxon>
        <taxon>Hyoscyameae</taxon>
        <taxon>Anisodus</taxon>
    </lineage>
</organism>
<evidence type="ECO:0000256" key="1">
    <source>
        <dbReference type="ARBA" id="ARBA00022574"/>
    </source>
</evidence>
<keyword evidence="1" id="KW-0853">WD repeat</keyword>
<dbReference type="InterPro" id="IPR050853">
    <property type="entry name" value="WD_repeat_DNA-damage-binding"/>
</dbReference>
<protein>
    <submittedName>
        <fullName evidence="3">Uncharacterized protein</fullName>
    </submittedName>
</protein>
<dbReference type="AlphaFoldDB" id="A0AAE1RX21"/>
<evidence type="ECO:0000313" key="3">
    <source>
        <dbReference type="EMBL" id="KAK4360269.1"/>
    </source>
</evidence>
<accession>A0AAE1RX21</accession>
<dbReference type="GO" id="GO:0005634">
    <property type="term" value="C:nucleus"/>
    <property type="evidence" value="ECO:0007669"/>
    <property type="project" value="TreeGrafter"/>
</dbReference>
<dbReference type="Proteomes" id="UP001291623">
    <property type="component" value="Unassembled WGS sequence"/>
</dbReference>
<sequence length="104" mass="11635">MWGWDNTHVYIGKIQEKQKHKRKEKIDDEKHGLHIISTVEKKVVRTLQRDDMPTVPCRLAAHPYIVGTLAGATGKGKIHFLSWAGLAFVTSTGDLANRSLISST</sequence>
<dbReference type="GO" id="GO:0003677">
    <property type="term" value="F:DNA binding"/>
    <property type="evidence" value="ECO:0007669"/>
    <property type="project" value="TreeGrafter"/>
</dbReference>
<gene>
    <name evidence="3" type="ORF">RND71_019221</name>
</gene>
<keyword evidence="2" id="KW-0677">Repeat</keyword>
<comment type="caution">
    <text evidence="3">The sequence shown here is derived from an EMBL/GenBank/DDBJ whole genome shotgun (WGS) entry which is preliminary data.</text>
</comment>
<proteinExistence type="predicted"/>